<dbReference type="Gene3D" id="1.20.1280.50">
    <property type="match status" value="1"/>
</dbReference>
<dbReference type="HOGENOM" id="CLU_018544_11_0_1"/>
<organism evidence="1 2">
    <name type="scientific">Hebeloma cylindrosporum</name>
    <dbReference type="NCBI Taxonomy" id="76867"/>
    <lineage>
        <taxon>Eukaryota</taxon>
        <taxon>Fungi</taxon>
        <taxon>Dikarya</taxon>
        <taxon>Basidiomycota</taxon>
        <taxon>Agaricomycotina</taxon>
        <taxon>Agaricomycetes</taxon>
        <taxon>Agaricomycetidae</taxon>
        <taxon>Agaricales</taxon>
        <taxon>Agaricineae</taxon>
        <taxon>Hymenogastraceae</taxon>
        <taxon>Hebeloma</taxon>
    </lineage>
</organism>
<sequence length="525" mass="59654">MHEIANSPQVPDSSAERTNQILAEVVASLVLSQSTRSTHPSLDPSSNISVDNRIDCAKRSVPYFYGTDIPPHNSTGKPAPGGFDVTQLPVEIICEIFEKFLEDDLPHPLRRIDTQRPLVSHTCRSDPTKLGQICSRWRTVAINLPKLWSKVLVYNPKPSQIYLTNIWLERSRNNPLNLTIDYNYGIEYDLQSAVQILRSFIAHLGRWKQCRLKTSIKLLGPLHALVDSPHKPSILESVDLNFPDTFRYNDAEVQIDAIDAVWKYFHDCPSLRQVVWPGKEVNSFPKHVPFQLTHVHARFCVSIDDILSFLPQLPFIQELQIEALRLPSINTPGPISPPLLLHHLRLLRIRSHEIPATSFITRLTCPSLETLVIIHSNFSDQSTQDLQELPRLLQRSGCRLQKLDLRDSGINIPNGEWHRCLSDSPLQFLMDLHLSVGRISDQMVGLFSRKFPAGLHEFAPFLEKLYLPSCETSDGLLASMASSRWYKPLDDNSSMPLGHLRKAVVFPRKHFGPIDEAFFSTNVLY</sequence>
<reference evidence="2" key="2">
    <citation type="submission" date="2015-01" db="EMBL/GenBank/DDBJ databases">
        <title>Evolutionary Origins and Diversification of the Mycorrhizal Mutualists.</title>
        <authorList>
            <consortium name="DOE Joint Genome Institute"/>
            <consortium name="Mycorrhizal Genomics Consortium"/>
            <person name="Kohler A."/>
            <person name="Kuo A."/>
            <person name="Nagy L.G."/>
            <person name="Floudas D."/>
            <person name="Copeland A."/>
            <person name="Barry K.W."/>
            <person name="Cichocki N."/>
            <person name="Veneault-Fourrey C."/>
            <person name="LaButti K."/>
            <person name="Lindquist E.A."/>
            <person name="Lipzen A."/>
            <person name="Lundell T."/>
            <person name="Morin E."/>
            <person name="Murat C."/>
            <person name="Riley R."/>
            <person name="Ohm R."/>
            <person name="Sun H."/>
            <person name="Tunlid A."/>
            <person name="Henrissat B."/>
            <person name="Grigoriev I.V."/>
            <person name="Hibbett D.S."/>
            <person name="Martin F."/>
        </authorList>
    </citation>
    <scope>NUCLEOTIDE SEQUENCE [LARGE SCALE GENOMIC DNA]</scope>
    <source>
        <strain evidence="2">h7</strain>
    </source>
</reference>
<dbReference type="InterPro" id="IPR032675">
    <property type="entry name" value="LRR_dom_sf"/>
</dbReference>
<dbReference type="Gene3D" id="3.80.10.10">
    <property type="entry name" value="Ribonuclease Inhibitor"/>
    <property type="match status" value="1"/>
</dbReference>
<keyword evidence="2" id="KW-1185">Reference proteome</keyword>
<protein>
    <submittedName>
        <fullName evidence="1">Uncharacterized protein</fullName>
    </submittedName>
</protein>
<reference evidence="1 2" key="1">
    <citation type="submission" date="2014-04" db="EMBL/GenBank/DDBJ databases">
        <authorList>
            <consortium name="DOE Joint Genome Institute"/>
            <person name="Kuo A."/>
            <person name="Gay G."/>
            <person name="Dore J."/>
            <person name="Kohler A."/>
            <person name="Nagy L.G."/>
            <person name="Floudas D."/>
            <person name="Copeland A."/>
            <person name="Barry K.W."/>
            <person name="Cichocki N."/>
            <person name="Veneault-Fourrey C."/>
            <person name="LaButti K."/>
            <person name="Lindquist E.A."/>
            <person name="Lipzen A."/>
            <person name="Lundell T."/>
            <person name="Morin E."/>
            <person name="Murat C."/>
            <person name="Sun H."/>
            <person name="Tunlid A."/>
            <person name="Henrissat B."/>
            <person name="Grigoriev I.V."/>
            <person name="Hibbett D.S."/>
            <person name="Martin F."/>
            <person name="Nordberg H.P."/>
            <person name="Cantor M.N."/>
            <person name="Hua S.X."/>
        </authorList>
    </citation>
    <scope>NUCLEOTIDE SEQUENCE [LARGE SCALE GENOMIC DNA]</scope>
    <source>
        <strain evidence="2">h7</strain>
    </source>
</reference>
<name>A0A0C3BHJ2_HEBCY</name>
<dbReference type="AlphaFoldDB" id="A0A0C3BHJ2"/>
<dbReference type="Proteomes" id="UP000053424">
    <property type="component" value="Unassembled WGS sequence"/>
</dbReference>
<accession>A0A0C3BHJ2</accession>
<dbReference type="SUPFAM" id="SSF52047">
    <property type="entry name" value="RNI-like"/>
    <property type="match status" value="1"/>
</dbReference>
<dbReference type="OrthoDB" id="2998972at2759"/>
<evidence type="ECO:0000313" key="2">
    <source>
        <dbReference type="Proteomes" id="UP000053424"/>
    </source>
</evidence>
<dbReference type="EMBL" id="KN831808">
    <property type="protein sequence ID" value="KIM36170.1"/>
    <property type="molecule type" value="Genomic_DNA"/>
</dbReference>
<evidence type="ECO:0000313" key="1">
    <source>
        <dbReference type="EMBL" id="KIM36170.1"/>
    </source>
</evidence>
<proteinExistence type="predicted"/>
<gene>
    <name evidence="1" type="ORF">M413DRAFT_31923</name>
</gene>